<dbReference type="EMBL" id="CABPRZ010000006">
    <property type="protein sequence ID" value="VVD95598.1"/>
    <property type="molecule type" value="Genomic_DNA"/>
</dbReference>
<dbReference type="Proteomes" id="UP000414233">
    <property type="component" value="Unassembled WGS sequence"/>
</dbReference>
<dbReference type="Gene3D" id="3.40.50.1820">
    <property type="entry name" value="alpha/beta hydrolase"/>
    <property type="match status" value="1"/>
</dbReference>
<feature type="domain" description="Alpha/beta hydrolase fold-3" evidence="3">
    <location>
        <begin position="77"/>
        <end position="280"/>
    </location>
</feature>
<evidence type="ECO:0000256" key="2">
    <source>
        <dbReference type="SAM" id="MobiDB-lite"/>
    </source>
</evidence>
<reference evidence="4 5" key="1">
    <citation type="submission" date="2019-08" db="EMBL/GenBank/DDBJ databases">
        <authorList>
            <person name="Peeters C."/>
        </authorList>
    </citation>
    <scope>NUCLEOTIDE SEQUENCE [LARGE SCALE GENOMIC DNA]</scope>
    <source>
        <strain evidence="4 5">LMG 30175</strain>
    </source>
</reference>
<evidence type="ECO:0000313" key="5">
    <source>
        <dbReference type="Proteomes" id="UP000414233"/>
    </source>
</evidence>
<dbReference type="SUPFAM" id="SSF53474">
    <property type="entry name" value="alpha/beta-Hydrolases"/>
    <property type="match status" value="1"/>
</dbReference>
<sequence length="327" mass="35513">MPLHPVFQHLIQLAQSAGRPAIADCTPPQLRASLDGSRAALGPGPAVGSVTEMHVPTRSGSVPARLYRPTDRAKGLIVYFHGGGWVCGSLDYYDGLARELVHHSSCALLLVDYRLAPEHRFPAGLDDAEDAIAWSFAARERLAGDAVPFVVGGDSAGGNLAIVALAALRQRVSCALQFLLYPVTDADFERDSYRLCSDGMPLTRADMRWFFEHYAPPGLWLTPRISPVRADDLSGMPPTWIATAEYDVLRDEGEDYARRLAEAGVMVQLHRAAGMTHGFAHFANLVPPVSELLQQLGQHVTSQCEDASLPAPDSLPTQEPRNDARNT</sequence>
<accession>A0A5E4U9A1</accession>
<feature type="region of interest" description="Disordered" evidence="2">
    <location>
        <begin position="306"/>
        <end position="327"/>
    </location>
</feature>
<dbReference type="PANTHER" id="PTHR48081">
    <property type="entry name" value="AB HYDROLASE SUPERFAMILY PROTEIN C4A8.06C"/>
    <property type="match status" value="1"/>
</dbReference>
<organism evidence="4 5">
    <name type="scientific">Pandoraea terrae</name>
    <dbReference type="NCBI Taxonomy" id="1537710"/>
    <lineage>
        <taxon>Bacteria</taxon>
        <taxon>Pseudomonadati</taxon>
        <taxon>Pseudomonadota</taxon>
        <taxon>Betaproteobacteria</taxon>
        <taxon>Burkholderiales</taxon>
        <taxon>Burkholderiaceae</taxon>
        <taxon>Pandoraea</taxon>
    </lineage>
</organism>
<dbReference type="AlphaFoldDB" id="A0A5E4U9A1"/>
<dbReference type="PANTHER" id="PTHR48081:SF8">
    <property type="entry name" value="ALPHA_BETA HYDROLASE FOLD-3 DOMAIN-CONTAINING PROTEIN-RELATED"/>
    <property type="match status" value="1"/>
</dbReference>
<dbReference type="InterPro" id="IPR013094">
    <property type="entry name" value="AB_hydrolase_3"/>
</dbReference>
<dbReference type="Pfam" id="PF07859">
    <property type="entry name" value="Abhydrolase_3"/>
    <property type="match status" value="1"/>
</dbReference>
<dbReference type="InterPro" id="IPR029058">
    <property type="entry name" value="AB_hydrolase_fold"/>
</dbReference>
<evidence type="ECO:0000313" key="4">
    <source>
        <dbReference type="EMBL" id="VVD95598.1"/>
    </source>
</evidence>
<keyword evidence="5" id="KW-1185">Reference proteome</keyword>
<dbReference type="EC" id="3.1.1.1" evidence="4"/>
<dbReference type="RefSeq" id="WP_150696708.1">
    <property type="nucleotide sequence ID" value="NZ_CABPRZ010000006.1"/>
</dbReference>
<gene>
    <name evidence="4" type="primary">nlhH_7</name>
    <name evidence="4" type="ORF">PTE30175_01785</name>
</gene>
<dbReference type="GO" id="GO:0106435">
    <property type="term" value="F:carboxylesterase activity"/>
    <property type="evidence" value="ECO:0007669"/>
    <property type="project" value="UniProtKB-EC"/>
</dbReference>
<dbReference type="OrthoDB" id="9794445at2"/>
<name>A0A5E4U9A1_9BURK</name>
<keyword evidence="1 4" id="KW-0378">Hydrolase</keyword>
<protein>
    <submittedName>
        <fullName evidence="4">Carboxylesterase NlhH</fullName>
        <ecNumber evidence="4">3.1.1.1</ecNumber>
    </submittedName>
</protein>
<evidence type="ECO:0000256" key="1">
    <source>
        <dbReference type="ARBA" id="ARBA00022801"/>
    </source>
</evidence>
<dbReference type="InterPro" id="IPR050300">
    <property type="entry name" value="GDXG_lipolytic_enzyme"/>
</dbReference>
<proteinExistence type="predicted"/>
<evidence type="ECO:0000259" key="3">
    <source>
        <dbReference type="Pfam" id="PF07859"/>
    </source>
</evidence>